<dbReference type="RefSeq" id="WP_168823810.1">
    <property type="nucleotide sequence ID" value="NZ_JABAEB010000003.1"/>
</dbReference>
<sequence>MTTLKLSFDERIDKAIAFYVTQKLSVIDSAQRADVSKGALTRALKKRGVFRDRSVLCASNLEKAIDLYVGGYSILKACKEAGVSNSTLSDALYLRKLVREDVTRKPESSVSRIDPLESKESRVFRMALAIIHKSAAPTAPSPQGTDR</sequence>
<evidence type="ECO:0000313" key="1">
    <source>
        <dbReference type="EMBL" id="NLQ22340.1"/>
    </source>
</evidence>
<dbReference type="Proteomes" id="UP000527352">
    <property type="component" value="Unassembled WGS sequence"/>
</dbReference>
<dbReference type="EMBL" id="JABAEB010000003">
    <property type="protein sequence ID" value="NLQ22340.1"/>
    <property type="molecule type" value="Genomic_DNA"/>
</dbReference>
<name>A0ABX1KJH1_9GAMM</name>
<protein>
    <recommendedName>
        <fullName evidence="3">HTH psq-type domain-containing protein</fullName>
    </recommendedName>
</protein>
<evidence type="ECO:0000313" key="2">
    <source>
        <dbReference type="Proteomes" id="UP000527352"/>
    </source>
</evidence>
<comment type="caution">
    <text evidence="1">The sequence shown here is derived from an EMBL/GenBank/DDBJ whole genome shotgun (WGS) entry which is preliminary data.</text>
</comment>
<keyword evidence="2" id="KW-1185">Reference proteome</keyword>
<proteinExistence type="predicted"/>
<reference evidence="1 2" key="1">
    <citation type="submission" date="2020-04" db="EMBL/GenBank/DDBJ databases">
        <title>The first description of lens atrophy caused by putative novel Shewanella sp. that is a new emerging pathogen for cultured rainbow trout?</title>
        <authorList>
            <person name="Saticioglu I.B."/>
            <person name="Duman M."/>
            <person name="Altun S."/>
        </authorList>
    </citation>
    <scope>NUCLEOTIDE SEQUENCE [LARGE SCALE GENOMIC DNA]</scope>
    <source>
        <strain evidence="1 2">S-1</strain>
    </source>
</reference>
<evidence type="ECO:0008006" key="3">
    <source>
        <dbReference type="Google" id="ProtNLM"/>
    </source>
</evidence>
<gene>
    <name evidence="1" type="ORF">HGO26_05535</name>
</gene>
<accession>A0ABX1KJH1</accession>
<organism evidence="1 2">
    <name type="scientific">Shewanella oncorhynchi</name>
    <dbReference type="NCBI Taxonomy" id="2726434"/>
    <lineage>
        <taxon>Bacteria</taxon>
        <taxon>Pseudomonadati</taxon>
        <taxon>Pseudomonadota</taxon>
        <taxon>Gammaproteobacteria</taxon>
        <taxon>Alteromonadales</taxon>
        <taxon>Shewanellaceae</taxon>
        <taxon>Shewanella</taxon>
    </lineage>
</organism>